<protein>
    <submittedName>
        <fullName evidence="1">Uncharacterized protein</fullName>
    </submittedName>
</protein>
<organism evidence="1">
    <name type="scientific">marine sediment metagenome</name>
    <dbReference type="NCBI Taxonomy" id="412755"/>
    <lineage>
        <taxon>unclassified sequences</taxon>
        <taxon>metagenomes</taxon>
        <taxon>ecological metagenomes</taxon>
    </lineage>
</organism>
<sequence length="77" mass="8660">MVSLLAGLGSKVTQYSKYCIKALIGIKGNNGSSVVNFIIMDWIGDHYKELREYGINRHGFEERKAMDKHSESIGPKE</sequence>
<comment type="caution">
    <text evidence="1">The sequence shown here is derived from an EMBL/GenBank/DDBJ whole genome shotgun (WGS) entry which is preliminary data.</text>
</comment>
<proteinExistence type="predicted"/>
<dbReference type="EMBL" id="LAZR01031386">
    <property type="protein sequence ID" value="KKL53902.1"/>
    <property type="molecule type" value="Genomic_DNA"/>
</dbReference>
<evidence type="ECO:0000313" key="1">
    <source>
        <dbReference type="EMBL" id="KKL53902.1"/>
    </source>
</evidence>
<accession>A0A0F9FS55</accession>
<reference evidence="1" key="1">
    <citation type="journal article" date="2015" name="Nature">
        <title>Complex archaea that bridge the gap between prokaryotes and eukaryotes.</title>
        <authorList>
            <person name="Spang A."/>
            <person name="Saw J.H."/>
            <person name="Jorgensen S.L."/>
            <person name="Zaremba-Niedzwiedzka K."/>
            <person name="Martijn J."/>
            <person name="Lind A.E."/>
            <person name="van Eijk R."/>
            <person name="Schleper C."/>
            <person name="Guy L."/>
            <person name="Ettema T.J."/>
        </authorList>
    </citation>
    <scope>NUCLEOTIDE SEQUENCE</scope>
</reference>
<name>A0A0F9FS55_9ZZZZ</name>
<dbReference type="AlphaFoldDB" id="A0A0F9FS55"/>
<gene>
    <name evidence="1" type="ORF">LCGC14_2270730</name>
</gene>